<dbReference type="EMBL" id="CP002193">
    <property type="protein sequence ID" value="AFD27455.1"/>
    <property type="molecule type" value="Genomic_DNA"/>
</dbReference>
<dbReference type="Pfam" id="PF07963">
    <property type="entry name" value="N_methyl"/>
    <property type="match status" value="1"/>
</dbReference>
<evidence type="ECO:0008006" key="6">
    <source>
        <dbReference type="Google" id="ProtNLM"/>
    </source>
</evidence>
<gene>
    <name evidence="4" type="ordered locus">DGo_PB0186</name>
</gene>
<dbReference type="PATRIC" id="fig|745776.4.peg.3557"/>
<dbReference type="InterPro" id="IPR012902">
    <property type="entry name" value="N_methyl_site"/>
</dbReference>
<geneLocation type="plasmid" evidence="4 5">
    <name>P2</name>
</geneLocation>
<sequence>MRSSTQGFSIIEVLVAAVIILVTISAFAVFNTQTARSVSTAQLATYTADALTAASLAITQGNATYLHSRELTAADLQDLTSNGTRRTALRPALSGTITAQGSDPPQYLVTICGPDFALSNIVTAPGGNP</sequence>
<evidence type="ECO:0000256" key="3">
    <source>
        <dbReference type="SAM" id="Phobius"/>
    </source>
</evidence>
<keyword evidence="4" id="KW-0614">Plasmid</keyword>
<accession>H8H1Q8</accession>
<dbReference type="RefSeq" id="WP_014686551.1">
    <property type="nucleotide sequence ID" value="NC_017791.1"/>
</dbReference>
<comment type="subcellular location">
    <subcellularLocation>
        <location evidence="1">Cell outer membrane</location>
    </subcellularLocation>
</comment>
<evidence type="ECO:0000256" key="1">
    <source>
        <dbReference type="ARBA" id="ARBA00004442"/>
    </source>
</evidence>
<dbReference type="NCBIfam" id="TIGR02532">
    <property type="entry name" value="IV_pilin_GFxxxE"/>
    <property type="match status" value="1"/>
</dbReference>
<protein>
    <recommendedName>
        <fullName evidence="6">Prepilin-type N-terminal cleavage/methylation domain-containing protein</fullName>
    </recommendedName>
</protein>
<keyword evidence="3" id="KW-0472">Membrane</keyword>
<keyword evidence="3" id="KW-1133">Transmembrane helix</keyword>
<dbReference type="Proteomes" id="UP000007575">
    <property type="component" value="Plasmid P2"/>
</dbReference>
<dbReference type="KEGG" id="dgo:DGo_PB0186"/>
<keyword evidence="2" id="KW-0998">Cell outer membrane</keyword>
<feature type="transmembrane region" description="Helical" evidence="3">
    <location>
        <begin position="7"/>
        <end position="30"/>
    </location>
</feature>
<evidence type="ECO:0000313" key="5">
    <source>
        <dbReference type="Proteomes" id="UP000007575"/>
    </source>
</evidence>
<dbReference type="GO" id="GO:0009279">
    <property type="term" value="C:cell outer membrane"/>
    <property type="evidence" value="ECO:0007669"/>
    <property type="project" value="UniProtKB-SubCell"/>
</dbReference>
<evidence type="ECO:0000256" key="2">
    <source>
        <dbReference type="ARBA" id="ARBA00023237"/>
    </source>
</evidence>
<dbReference type="HOGENOM" id="CLU_1945222_0_0_0"/>
<proteinExistence type="predicted"/>
<name>H8H1Q8_DEIGI</name>
<reference evidence="4 5" key="1">
    <citation type="journal article" date="2012" name="PLoS ONE">
        <title>Genome sequence and transcriptome analysis of the radioresistant bacterium Deinococcus gobiensis: insights into the extreme environmental adaptations.</title>
        <authorList>
            <person name="Yuan M."/>
            <person name="Chen M."/>
            <person name="Zhang W."/>
            <person name="Lu W."/>
            <person name="Wang J."/>
            <person name="Yang M."/>
            <person name="Zhao P."/>
            <person name="Tang R."/>
            <person name="Li X."/>
            <person name="Hao Y."/>
            <person name="Zhou Z."/>
            <person name="Zhan Y."/>
            <person name="Yu H."/>
            <person name="Teng C."/>
            <person name="Yan Y."/>
            <person name="Ping S."/>
            <person name="Wang Y."/>
            <person name="Lin M."/>
        </authorList>
    </citation>
    <scope>NUCLEOTIDE SEQUENCE [LARGE SCALE GENOMIC DNA]</scope>
    <source>
        <strain evidence="5">DSM 21396 / JCM 16679 / CGMCC 1.7299 / I-0</strain>
        <plasmid evidence="4">P2</plasmid>
    </source>
</reference>
<evidence type="ECO:0000313" key="4">
    <source>
        <dbReference type="EMBL" id="AFD27455.1"/>
    </source>
</evidence>
<keyword evidence="5" id="KW-1185">Reference proteome</keyword>
<organism evidence="4 5">
    <name type="scientific">Deinococcus gobiensis (strain DSM 21396 / JCM 16679 / CGMCC 1.7299 / I-0)</name>
    <dbReference type="NCBI Taxonomy" id="745776"/>
    <lineage>
        <taxon>Bacteria</taxon>
        <taxon>Thermotogati</taxon>
        <taxon>Deinococcota</taxon>
        <taxon>Deinococci</taxon>
        <taxon>Deinococcales</taxon>
        <taxon>Deinococcaceae</taxon>
        <taxon>Deinococcus</taxon>
    </lineage>
</organism>
<dbReference type="AlphaFoldDB" id="H8H1Q8"/>
<keyword evidence="3" id="KW-0812">Transmembrane</keyword>